<evidence type="ECO:0000313" key="2">
    <source>
        <dbReference type="Proteomes" id="UP001165960"/>
    </source>
</evidence>
<gene>
    <name evidence="1" type="ORF">DSO57_1033483</name>
</gene>
<reference evidence="1" key="1">
    <citation type="submission" date="2022-04" db="EMBL/GenBank/DDBJ databases">
        <title>Genome of the entomopathogenic fungus Entomophthora muscae.</title>
        <authorList>
            <person name="Elya C."/>
            <person name="Lovett B.R."/>
            <person name="Lee E."/>
            <person name="Macias A.M."/>
            <person name="Hajek A.E."/>
            <person name="De Bivort B.L."/>
            <person name="Kasson M.T."/>
            <person name="De Fine Licht H.H."/>
            <person name="Stajich J.E."/>
        </authorList>
    </citation>
    <scope>NUCLEOTIDE SEQUENCE</scope>
    <source>
        <strain evidence="1">Berkeley</strain>
    </source>
</reference>
<dbReference type="EMBL" id="QTSX02005944">
    <property type="protein sequence ID" value="KAJ9056393.1"/>
    <property type="molecule type" value="Genomic_DNA"/>
</dbReference>
<name>A0ACC2S2A5_9FUNG</name>
<keyword evidence="2" id="KW-1185">Reference proteome</keyword>
<evidence type="ECO:0000313" key="1">
    <source>
        <dbReference type="EMBL" id="KAJ9056393.1"/>
    </source>
</evidence>
<dbReference type="Proteomes" id="UP001165960">
    <property type="component" value="Unassembled WGS sequence"/>
</dbReference>
<sequence>MGKTLHLNLQAPAPMNMDANSSSSEDAICNAIHAMDSGAAGNGACSENLAIQHSSAKNFLVCFQNLA</sequence>
<protein>
    <submittedName>
        <fullName evidence="1">Uncharacterized protein</fullName>
    </submittedName>
</protein>
<accession>A0ACC2S2A5</accession>
<comment type="caution">
    <text evidence="1">The sequence shown here is derived from an EMBL/GenBank/DDBJ whole genome shotgun (WGS) entry which is preliminary data.</text>
</comment>
<proteinExistence type="predicted"/>
<organism evidence="1 2">
    <name type="scientific">Entomophthora muscae</name>
    <dbReference type="NCBI Taxonomy" id="34485"/>
    <lineage>
        <taxon>Eukaryota</taxon>
        <taxon>Fungi</taxon>
        <taxon>Fungi incertae sedis</taxon>
        <taxon>Zoopagomycota</taxon>
        <taxon>Entomophthoromycotina</taxon>
        <taxon>Entomophthoromycetes</taxon>
        <taxon>Entomophthorales</taxon>
        <taxon>Entomophthoraceae</taxon>
        <taxon>Entomophthora</taxon>
    </lineage>
</organism>